<evidence type="ECO:0000313" key="2">
    <source>
        <dbReference type="EMBL" id="MCU6801133.1"/>
    </source>
</evidence>
<sequence>MGDFLVLRFVFAGNPLPNNAEIKIAIDNYIKHIYFKKNGKYPYKAKIVWVDSELPFFVPVSRRAFVVSVALQDSIIDFGEVFLLRNFPENSYNQAILYSRKCLLLTFIGYKISLRFLELWAVFFLIALKTIMSLVMLIVTGALFGSFQEILNALAWGASLEK</sequence>
<keyword evidence="1" id="KW-0472">Membrane</keyword>
<protein>
    <submittedName>
        <fullName evidence="2">Uncharacterized protein</fullName>
    </submittedName>
</protein>
<dbReference type="EMBL" id="JAOQJF010000040">
    <property type="protein sequence ID" value="MCU6801133.1"/>
    <property type="molecule type" value="Genomic_DNA"/>
</dbReference>
<keyword evidence="3" id="KW-1185">Reference proteome</keyword>
<dbReference type="RefSeq" id="WP_158360037.1">
    <property type="nucleotide sequence ID" value="NZ_JAOQJF010000040.1"/>
</dbReference>
<proteinExistence type="predicted"/>
<feature type="transmembrane region" description="Helical" evidence="1">
    <location>
        <begin position="119"/>
        <end position="144"/>
    </location>
</feature>
<keyword evidence="1" id="KW-1133">Transmembrane helix</keyword>
<comment type="caution">
    <text evidence="2">The sequence shown here is derived from an EMBL/GenBank/DDBJ whole genome shotgun (WGS) entry which is preliminary data.</text>
</comment>
<reference evidence="2 3" key="1">
    <citation type="journal article" date="2021" name="ISME Commun">
        <title>Automated analysis of genomic sequences facilitates high-throughput and comprehensive description of bacteria.</title>
        <authorList>
            <person name="Hitch T.C.A."/>
        </authorList>
    </citation>
    <scope>NUCLEOTIDE SEQUENCE [LARGE SCALE GENOMIC DNA]</scope>
    <source>
        <strain evidence="3">f_CCE</strain>
    </source>
</reference>
<accession>A0ABT2V2M3</accession>
<dbReference type="Proteomes" id="UP001652395">
    <property type="component" value="Unassembled WGS sequence"/>
</dbReference>
<evidence type="ECO:0000313" key="3">
    <source>
        <dbReference type="Proteomes" id="UP001652395"/>
    </source>
</evidence>
<keyword evidence="1" id="KW-0812">Transmembrane</keyword>
<gene>
    <name evidence="2" type="ORF">OCV69_14550</name>
</gene>
<evidence type="ECO:0000256" key="1">
    <source>
        <dbReference type="SAM" id="Phobius"/>
    </source>
</evidence>
<organism evidence="2 3">
    <name type="scientific">Alitiscatomonas aceti</name>
    <dbReference type="NCBI Taxonomy" id="2981724"/>
    <lineage>
        <taxon>Bacteria</taxon>
        <taxon>Bacillati</taxon>
        <taxon>Bacillota</taxon>
        <taxon>Clostridia</taxon>
        <taxon>Lachnospirales</taxon>
        <taxon>Lachnospiraceae</taxon>
        <taxon>Alitiscatomonas</taxon>
    </lineage>
</organism>
<name>A0ABT2V2M3_9FIRM</name>